<dbReference type="PANTHER" id="PTHR30474">
    <property type="entry name" value="CELL CYCLE PROTEIN"/>
    <property type="match status" value="1"/>
</dbReference>
<reference evidence="7 8" key="1">
    <citation type="submission" date="2020-08" db="EMBL/GenBank/DDBJ databases">
        <authorList>
            <person name="Liu C."/>
            <person name="Sun Q."/>
        </authorList>
    </citation>
    <scope>NUCLEOTIDE SEQUENCE [LARGE SCALE GENOMIC DNA]</scope>
    <source>
        <strain evidence="7 8">NSJ-59</strain>
    </source>
</reference>
<feature type="transmembrane region" description="Helical" evidence="6">
    <location>
        <begin position="302"/>
        <end position="330"/>
    </location>
</feature>
<keyword evidence="6" id="KW-0961">Cell wall biogenesis/degradation</keyword>
<dbReference type="EMBL" id="JACOGK010000009">
    <property type="protein sequence ID" value="MBC3536492.1"/>
    <property type="molecule type" value="Genomic_DNA"/>
</dbReference>
<feature type="transmembrane region" description="Helical" evidence="6">
    <location>
        <begin position="270"/>
        <end position="290"/>
    </location>
</feature>
<feature type="transmembrane region" description="Helical" evidence="6">
    <location>
        <begin position="182"/>
        <end position="201"/>
    </location>
</feature>
<dbReference type="Proteomes" id="UP000606870">
    <property type="component" value="Unassembled WGS sequence"/>
</dbReference>
<accession>A0ABR6VGP4</accession>
<keyword evidence="4 6" id="KW-1133">Transmembrane helix</keyword>
<feature type="transmembrane region" description="Helical" evidence="6">
    <location>
        <begin position="76"/>
        <end position="101"/>
    </location>
</feature>
<keyword evidence="6" id="KW-0573">Peptidoglycan synthesis</keyword>
<feature type="transmembrane region" description="Helical" evidence="6">
    <location>
        <begin position="159"/>
        <end position="175"/>
    </location>
</feature>
<dbReference type="EC" id="2.4.99.28" evidence="6"/>
<dbReference type="Pfam" id="PF01098">
    <property type="entry name" value="FTSW_RODA_SPOVE"/>
    <property type="match status" value="1"/>
</dbReference>
<evidence type="ECO:0000256" key="2">
    <source>
        <dbReference type="ARBA" id="ARBA00022692"/>
    </source>
</evidence>
<feature type="transmembrane region" description="Helical" evidence="6">
    <location>
        <begin position="336"/>
        <end position="358"/>
    </location>
</feature>
<keyword evidence="8" id="KW-1185">Reference proteome</keyword>
<sequence length="366" mass="40690">MFKREWRNLDKVMLGVTILIVCCSLCIIGSATHINQGVINYDFVVKQGVAFVFNLLIVLFFSRYDYTKLKRFAKPLYGINLIVLLAVMFVGTSALGAQRWIQLGPITIQPSEFSKLIMIICTAALLSDRIGKLNTWRSLLPIALFVGIPFLLVLKQPDLGTSLVFLAIALGMLFISNIKMSLLRNAAIVGIILAPIGWHFLKDYQKSRILVFLDPNADPFGAGYHIIQSKIAIGSGELFGKGLFQGTQSQLNFLPENHTDFIFSVIGEELGFLGCLFILFLYFILIYRGLITAKECKDPFGMLLATGIVSMWAFQILVNVGMTCGIMPVTGIPLPFMSYGVSALTTNMMAMGILMSIYMRQQTMIF</sequence>
<dbReference type="HAMAP" id="MF_02079">
    <property type="entry name" value="PGT_RodA"/>
    <property type="match status" value="1"/>
</dbReference>
<keyword evidence="6" id="KW-1003">Cell membrane</keyword>
<comment type="pathway">
    <text evidence="6">Cell wall biogenesis; peptidoglycan biosynthesis.</text>
</comment>
<feature type="transmembrane region" description="Helical" evidence="6">
    <location>
        <begin position="43"/>
        <end position="64"/>
    </location>
</feature>
<dbReference type="NCBIfam" id="TIGR02210">
    <property type="entry name" value="rodA_shape"/>
    <property type="match status" value="1"/>
</dbReference>
<dbReference type="InterPro" id="IPR001182">
    <property type="entry name" value="FtsW/RodA"/>
</dbReference>
<proteinExistence type="inferred from homology"/>
<evidence type="ECO:0000256" key="1">
    <source>
        <dbReference type="ARBA" id="ARBA00004141"/>
    </source>
</evidence>
<evidence type="ECO:0000256" key="3">
    <source>
        <dbReference type="ARBA" id="ARBA00022960"/>
    </source>
</evidence>
<feature type="transmembrane region" description="Helical" evidence="6">
    <location>
        <begin position="12"/>
        <end position="31"/>
    </location>
</feature>
<name>A0ABR6VGP4_9FIRM</name>
<keyword evidence="2 6" id="KW-0812">Transmembrane</keyword>
<protein>
    <recommendedName>
        <fullName evidence="6">Peptidoglycan glycosyltransferase RodA</fullName>
        <shortName evidence="6">PGT</shortName>
        <ecNumber evidence="6">2.4.99.28</ecNumber>
    </recommendedName>
    <alternativeName>
        <fullName evidence="6">Cell elongation protein RodA</fullName>
    </alternativeName>
    <alternativeName>
        <fullName evidence="6">Cell wall polymerase</fullName>
    </alternativeName>
    <alternativeName>
        <fullName evidence="6">Peptidoglycan polymerase</fullName>
        <shortName evidence="6">PG polymerase</shortName>
    </alternativeName>
</protein>
<keyword evidence="6" id="KW-0328">Glycosyltransferase</keyword>
<comment type="caution">
    <text evidence="7">The sequence shown here is derived from an EMBL/GenBank/DDBJ whole genome shotgun (WGS) entry which is preliminary data.</text>
</comment>
<keyword evidence="5 6" id="KW-0472">Membrane</keyword>
<comment type="catalytic activity">
    <reaction evidence="6">
        <text>[GlcNAc-(1-&gt;4)-Mur2Ac(oyl-L-Ala-gamma-D-Glu-L-Lys-D-Ala-D-Ala)](n)-di-trans,octa-cis-undecaprenyl diphosphate + beta-D-GlcNAc-(1-&gt;4)-Mur2Ac(oyl-L-Ala-gamma-D-Glu-L-Lys-D-Ala-D-Ala)-di-trans,octa-cis-undecaprenyl diphosphate = [GlcNAc-(1-&gt;4)-Mur2Ac(oyl-L-Ala-gamma-D-Glu-L-Lys-D-Ala-D-Ala)](n+1)-di-trans,octa-cis-undecaprenyl diphosphate + di-trans,octa-cis-undecaprenyl diphosphate + H(+)</text>
        <dbReference type="Rhea" id="RHEA:23708"/>
        <dbReference type="Rhea" id="RHEA-COMP:9602"/>
        <dbReference type="Rhea" id="RHEA-COMP:9603"/>
        <dbReference type="ChEBI" id="CHEBI:15378"/>
        <dbReference type="ChEBI" id="CHEBI:58405"/>
        <dbReference type="ChEBI" id="CHEBI:60033"/>
        <dbReference type="ChEBI" id="CHEBI:78435"/>
        <dbReference type="EC" id="2.4.99.28"/>
    </reaction>
</comment>
<feature type="transmembrane region" description="Helical" evidence="6">
    <location>
        <begin position="113"/>
        <end position="131"/>
    </location>
</feature>
<dbReference type="InterPro" id="IPR011923">
    <property type="entry name" value="RodA/MrdB"/>
</dbReference>
<comment type="similarity">
    <text evidence="6">Belongs to the SEDS family. MrdB/RodA subfamily.</text>
</comment>
<evidence type="ECO:0000256" key="6">
    <source>
        <dbReference type="HAMAP-Rule" id="MF_02079"/>
    </source>
</evidence>
<evidence type="ECO:0000313" key="8">
    <source>
        <dbReference type="Proteomes" id="UP000606870"/>
    </source>
</evidence>
<evidence type="ECO:0000256" key="4">
    <source>
        <dbReference type="ARBA" id="ARBA00022989"/>
    </source>
</evidence>
<dbReference type="PANTHER" id="PTHR30474:SF1">
    <property type="entry name" value="PEPTIDOGLYCAN GLYCOSYLTRANSFERASE MRDB"/>
    <property type="match status" value="1"/>
</dbReference>
<organism evidence="7 8">
    <name type="scientific">Megasphaera hominis</name>
    <dbReference type="NCBI Taxonomy" id="159836"/>
    <lineage>
        <taxon>Bacteria</taxon>
        <taxon>Bacillati</taxon>
        <taxon>Bacillota</taxon>
        <taxon>Negativicutes</taxon>
        <taxon>Veillonellales</taxon>
        <taxon>Veillonellaceae</taxon>
        <taxon>Megasphaera</taxon>
    </lineage>
</organism>
<keyword evidence="3 6" id="KW-0133">Cell shape</keyword>
<comment type="function">
    <text evidence="6">Peptidoglycan polymerase that is essential for cell wall elongation.</text>
</comment>
<evidence type="ECO:0000313" key="7">
    <source>
        <dbReference type="EMBL" id="MBC3536492.1"/>
    </source>
</evidence>
<feature type="transmembrane region" description="Helical" evidence="6">
    <location>
        <begin position="138"/>
        <end position="153"/>
    </location>
</feature>
<keyword evidence="6" id="KW-0808">Transferase</keyword>
<dbReference type="RefSeq" id="WP_186502649.1">
    <property type="nucleotide sequence ID" value="NZ_JACOGK010000009.1"/>
</dbReference>
<comment type="subcellular location">
    <subcellularLocation>
        <location evidence="6">Cell membrane</location>
        <topology evidence="6">Multi-pass membrane protein</topology>
    </subcellularLocation>
    <subcellularLocation>
        <location evidence="1">Membrane</location>
        <topology evidence="1">Multi-pass membrane protein</topology>
    </subcellularLocation>
</comment>
<gene>
    <name evidence="6 7" type="primary">rodA</name>
    <name evidence="7" type="ORF">H8J70_04405</name>
</gene>
<evidence type="ECO:0000256" key="5">
    <source>
        <dbReference type="ARBA" id="ARBA00023136"/>
    </source>
</evidence>